<gene>
    <name evidence="6" type="primary">atpE</name>
    <name evidence="8" type="ORF">QOZ93_000910</name>
</gene>
<evidence type="ECO:0000256" key="7">
    <source>
        <dbReference type="SAM" id="Coils"/>
    </source>
</evidence>
<keyword evidence="3 6" id="KW-0375">Hydrogen ion transport</keyword>
<dbReference type="InterPro" id="IPR002842">
    <property type="entry name" value="ATPase_V1_Esu"/>
</dbReference>
<dbReference type="Pfam" id="PF01991">
    <property type="entry name" value="vATP-synt_E"/>
    <property type="match status" value="1"/>
</dbReference>
<accession>A0ABU0JRW5</accession>
<protein>
    <recommendedName>
        <fullName evidence="6">V-type proton ATPase subunit E</fullName>
    </recommendedName>
    <alternativeName>
        <fullName evidence="6">V-ATPase subunit E</fullName>
    </alternativeName>
</protein>
<evidence type="ECO:0000256" key="2">
    <source>
        <dbReference type="ARBA" id="ARBA00022448"/>
    </source>
</evidence>
<feature type="coiled-coil region" evidence="7">
    <location>
        <begin position="9"/>
        <end position="36"/>
    </location>
</feature>
<evidence type="ECO:0000256" key="1">
    <source>
        <dbReference type="ARBA" id="ARBA00005901"/>
    </source>
</evidence>
<comment type="caution">
    <text evidence="8">The sequence shown here is derived from an EMBL/GenBank/DDBJ whole genome shotgun (WGS) entry which is preliminary data.</text>
</comment>
<reference evidence="8 9" key="1">
    <citation type="submission" date="2023-07" db="EMBL/GenBank/DDBJ databases">
        <title>Genomic Encyclopedia of Type Strains, Phase IV (KMG-IV): sequencing the most valuable type-strain genomes for metagenomic binning, comparative biology and taxonomic classification.</title>
        <authorList>
            <person name="Goeker M."/>
        </authorList>
    </citation>
    <scope>NUCLEOTIDE SEQUENCE [LARGE SCALE GENOMIC DNA]</scope>
    <source>
        <strain evidence="8 9">DSM 1400</strain>
    </source>
</reference>
<dbReference type="Proteomes" id="UP001224418">
    <property type="component" value="Unassembled WGS sequence"/>
</dbReference>
<comment type="similarity">
    <text evidence="1 6">Belongs to the V-ATPase E subunit family.</text>
</comment>
<keyword evidence="9" id="KW-1185">Reference proteome</keyword>
<evidence type="ECO:0000256" key="3">
    <source>
        <dbReference type="ARBA" id="ARBA00022781"/>
    </source>
</evidence>
<dbReference type="Gene3D" id="3.30.2320.30">
    <property type="entry name" value="ATP synthase, E subunit, C-terminal"/>
    <property type="match status" value="1"/>
</dbReference>
<name>A0ABU0JRW5_HATLI</name>
<evidence type="ECO:0000256" key="6">
    <source>
        <dbReference type="HAMAP-Rule" id="MF_00311"/>
    </source>
</evidence>
<keyword evidence="7" id="KW-0175">Coiled coil</keyword>
<proteinExistence type="inferred from homology"/>
<comment type="function">
    <text evidence="6">Produces ATP from ADP in the presence of a proton gradient across the membrane.</text>
</comment>
<organism evidence="8 9">
    <name type="scientific">Hathewaya limosa</name>
    <name type="common">Clostridium limosum</name>
    <dbReference type="NCBI Taxonomy" id="1536"/>
    <lineage>
        <taxon>Bacteria</taxon>
        <taxon>Bacillati</taxon>
        <taxon>Bacillota</taxon>
        <taxon>Clostridia</taxon>
        <taxon>Eubacteriales</taxon>
        <taxon>Clostridiaceae</taxon>
        <taxon>Hathewaya</taxon>
    </lineage>
</organism>
<dbReference type="EMBL" id="JAUSWN010000006">
    <property type="protein sequence ID" value="MDQ0479170.1"/>
    <property type="molecule type" value="Genomic_DNA"/>
</dbReference>
<keyword evidence="2 6" id="KW-0813">Transport</keyword>
<keyword evidence="4 6" id="KW-0406">Ion transport</keyword>
<sequence>MSNLENLTSKILEDSKREANEILEKAKKEADSLLSSKEKSAELVKNDLIEKAKLEAESRKQRLISSAELQGRNEKLKAKQQVMESTFEKAIEKLSKMSKEDFVKFLKESISSLNLQGGEEILVSKDFKEAITPEVLTELKLELCKDDRNIPSGFIIINEGIEYNYTFKALANSLREELEYEVAGILFN</sequence>
<dbReference type="Gene3D" id="1.20.5.620">
    <property type="entry name" value="F1F0 ATP synthase subunit B, membrane domain"/>
    <property type="match status" value="1"/>
</dbReference>
<evidence type="ECO:0000256" key="4">
    <source>
        <dbReference type="ARBA" id="ARBA00023065"/>
    </source>
</evidence>
<dbReference type="SUPFAM" id="SSF81573">
    <property type="entry name" value="F1F0 ATP synthase subunit B, membrane domain"/>
    <property type="match status" value="1"/>
</dbReference>
<evidence type="ECO:0000313" key="8">
    <source>
        <dbReference type="EMBL" id="MDQ0479170.1"/>
    </source>
</evidence>
<dbReference type="InterPro" id="IPR028987">
    <property type="entry name" value="ATP_synth_B-like_membr_sf"/>
</dbReference>
<dbReference type="RefSeq" id="WP_111941552.1">
    <property type="nucleotide sequence ID" value="NZ_BAAACJ010000012.1"/>
</dbReference>
<dbReference type="InterPro" id="IPR038495">
    <property type="entry name" value="ATPase_E_C"/>
</dbReference>
<dbReference type="SUPFAM" id="SSF160527">
    <property type="entry name" value="V-type ATPase subunit E-like"/>
    <property type="match status" value="1"/>
</dbReference>
<keyword evidence="5 6" id="KW-0066">ATP synthesis</keyword>
<evidence type="ECO:0000313" key="9">
    <source>
        <dbReference type="Proteomes" id="UP001224418"/>
    </source>
</evidence>
<evidence type="ECO:0000256" key="5">
    <source>
        <dbReference type="ARBA" id="ARBA00023310"/>
    </source>
</evidence>
<dbReference type="HAMAP" id="MF_00311">
    <property type="entry name" value="ATP_synth_E_arch"/>
    <property type="match status" value="1"/>
</dbReference>